<keyword evidence="6" id="KW-0418">Kinase</keyword>
<protein>
    <submittedName>
        <fullName evidence="13">Dak1 domain-containing protein</fullName>
    </submittedName>
</protein>
<gene>
    <name evidence="13" type="ORF">BDZ94DRAFT_1171111</name>
</gene>
<feature type="domain" description="DhaL" evidence="11">
    <location>
        <begin position="436"/>
        <end position="638"/>
    </location>
</feature>
<comment type="catalytic activity">
    <reaction evidence="9">
        <text>D-glyceraldehyde + ATP = D-glyceraldehyde 3-phosphate + ADP + H(+)</text>
        <dbReference type="Rhea" id="RHEA:13941"/>
        <dbReference type="ChEBI" id="CHEBI:15378"/>
        <dbReference type="ChEBI" id="CHEBI:17378"/>
        <dbReference type="ChEBI" id="CHEBI:30616"/>
        <dbReference type="ChEBI" id="CHEBI:59776"/>
        <dbReference type="ChEBI" id="CHEBI:456216"/>
        <dbReference type="EC" id="2.7.1.28"/>
    </reaction>
</comment>
<comment type="function">
    <text evidence="1">Catalyzes both the phosphorylation of dihydroxyacetone and of glyceraldehyde.</text>
</comment>
<dbReference type="FunFam" id="3.30.1180.20:FF:000001">
    <property type="entry name" value="Dihydroxyacetone kinase 1"/>
    <property type="match status" value="1"/>
</dbReference>
<name>A0A9P5Y1T5_9AGAR</name>
<dbReference type="GO" id="GO:0005829">
    <property type="term" value="C:cytosol"/>
    <property type="evidence" value="ECO:0007669"/>
    <property type="project" value="TreeGrafter"/>
</dbReference>
<dbReference type="AlphaFoldDB" id="A0A9P5Y1T5"/>
<keyword evidence="5" id="KW-0547">Nucleotide-binding</keyword>
<dbReference type="InterPro" id="IPR004007">
    <property type="entry name" value="DhaL_dom"/>
</dbReference>
<sequence length="644" mass="67638">MTTKHIFTSADGLVLRSLRGAVAANPCLKLHAPSKSVYVASQRSYHGSQPTVAVISGGGSGHEPAHAGYTGQGMLTASVSGDIFASPSAKQILHTIKLASASPPQQSSSEARTDPHIPLKDVLVIINNYTGDRLNFGLAIEKALVSMPIKIESVVVADDVSLLHSTSNLVGPRGLAGNILVCKILGAFAERGAPLASVKQLGDAVVNNLASVGVGLEHCHVPGRAPWGAGTDQGMIMGQDECEIGLGLHNEPGVTRKGMESPNAVIREMIDLIIHSKDGSGGKFLNTPKESGHSDDVILFVNNLGGMSQLEMGAVLDEILAQLDDLGIYPVRIYLSAYMTSLNAPGFSFSILNISAAHKMFRSHILSDPIDVPSKNITDLLDDSTDALAWIGVRTSWPTKGKDRLLRLAAPPAGEMSLSGHVDINSKWNLTDIPSGAVKSAITSACDAVFSVERDLTEYDTILGDGDCGETFSAGARAVLAALENGRIELNECSLGEVVRRIADVLEDSMGGTIGALFGIFFTALSAALPKEATTLASLRPEQAFETALRALGKHTPAKQGDRTLVDALAPFCAALSSGQRLEEAVEKAKYGAEQTRNMRAVLGRATYVSTSGDPESDTLPPDPGAWGVAAILTGFCHGLRTAQ</sequence>
<evidence type="ECO:0000256" key="10">
    <source>
        <dbReference type="ARBA" id="ARBA00048898"/>
    </source>
</evidence>
<dbReference type="Gene3D" id="1.25.40.340">
    <property type="match status" value="1"/>
</dbReference>
<dbReference type="PANTHER" id="PTHR28629:SF14">
    <property type="entry name" value="DIHYDROXYACETONE KINASE 1"/>
    <property type="match status" value="1"/>
</dbReference>
<dbReference type="EMBL" id="MU150311">
    <property type="protein sequence ID" value="KAF9459766.1"/>
    <property type="molecule type" value="Genomic_DNA"/>
</dbReference>
<keyword evidence="4" id="KW-0808">Transferase</keyword>
<dbReference type="InterPro" id="IPR004006">
    <property type="entry name" value="DhaK_dom"/>
</dbReference>
<comment type="catalytic activity">
    <reaction evidence="10">
        <text>dihydroxyacetone + ATP = dihydroxyacetone phosphate + ADP + H(+)</text>
        <dbReference type="Rhea" id="RHEA:15773"/>
        <dbReference type="ChEBI" id="CHEBI:15378"/>
        <dbReference type="ChEBI" id="CHEBI:16016"/>
        <dbReference type="ChEBI" id="CHEBI:30616"/>
        <dbReference type="ChEBI" id="CHEBI:57642"/>
        <dbReference type="ChEBI" id="CHEBI:456216"/>
        <dbReference type="EC" id="2.7.1.29"/>
    </reaction>
</comment>
<keyword evidence="8" id="KW-0067">ATP-binding</keyword>
<dbReference type="InterPro" id="IPR050861">
    <property type="entry name" value="Dihydroxyacetone_Kinase"/>
</dbReference>
<evidence type="ECO:0000256" key="5">
    <source>
        <dbReference type="ARBA" id="ARBA00022741"/>
    </source>
</evidence>
<dbReference type="Proteomes" id="UP000807353">
    <property type="component" value="Unassembled WGS sequence"/>
</dbReference>
<dbReference type="SMART" id="SM01120">
    <property type="entry name" value="Dak2"/>
    <property type="match status" value="1"/>
</dbReference>
<keyword evidence="14" id="KW-1185">Reference proteome</keyword>
<accession>A0A9P5Y1T5</accession>
<dbReference type="GO" id="GO:0050354">
    <property type="term" value="F:triokinase activity"/>
    <property type="evidence" value="ECO:0007669"/>
    <property type="project" value="UniProtKB-EC"/>
</dbReference>
<comment type="pathway">
    <text evidence="2">Polyol metabolism; glycerol fermentation; glycerone phosphate from glycerol (oxidative route): step 2/2.</text>
</comment>
<dbReference type="FunFam" id="1.25.40.340:FF:000001">
    <property type="entry name" value="Dihydroxyacetone kinase 1"/>
    <property type="match status" value="1"/>
</dbReference>
<evidence type="ECO:0000256" key="4">
    <source>
        <dbReference type="ARBA" id="ARBA00022679"/>
    </source>
</evidence>
<organism evidence="13 14">
    <name type="scientific">Collybia nuda</name>
    <dbReference type="NCBI Taxonomy" id="64659"/>
    <lineage>
        <taxon>Eukaryota</taxon>
        <taxon>Fungi</taxon>
        <taxon>Dikarya</taxon>
        <taxon>Basidiomycota</taxon>
        <taxon>Agaricomycotina</taxon>
        <taxon>Agaricomycetes</taxon>
        <taxon>Agaricomycetidae</taxon>
        <taxon>Agaricales</taxon>
        <taxon>Tricholomatineae</taxon>
        <taxon>Clitocybaceae</taxon>
        <taxon>Collybia</taxon>
    </lineage>
</organism>
<dbReference type="GO" id="GO:0004371">
    <property type="term" value="F:glycerone kinase activity"/>
    <property type="evidence" value="ECO:0007669"/>
    <property type="project" value="UniProtKB-EC"/>
</dbReference>
<dbReference type="PROSITE" id="PS51481">
    <property type="entry name" value="DHAK"/>
    <property type="match status" value="1"/>
</dbReference>
<dbReference type="InterPro" id="IPR036117">
    <property type="entry name" value="DhaL_dom_sf"/>
</dbReference>
<comment type="caution">
    <text evidence="13">The sequence shown here is derived from an EMBL/GenBank/DDBJ whole genome shotgun (WGS) entry which is preliminary data.</text>
</comment>
<evidence type="ECO:0000256" key="8">
    <source>
        <dbReference type="ARBA" id="ARBA00022840"/>
    </source>
</evidence>
<dbReference type="SUPFAM" id="SSF101473">
    <property type="entry name" value="DhaL-like"/>
    <property type="match status" value="1"/>
</dbReference>
<comment type="similarity">
    <text evidence="3">Belongs to the dihydroxyacetone kinase (DAK) family.</text>
</comment>
<keyword evidence="7" id="KW-0319">Glycerol metabolism</keyword>
<evidence type="ECO:0000256" key="6">
    <source>
        <dbReference type="ARBA" id="ARBA00022777"/>
    </source>
</evidence>
<dbReference type="GO" id="GO:0019563">
    <property type="term" value="P:glycerol catabolic process"/>
    <property type="evidence" value="ECO:0007669"/>
    <property type="project" value="TreeGrafter"/>
</dbReference>
<dbReference type="PANTHER" id="PTHR28629">
    <property type="entry name" value="TRIOKINASE/FMN CYCLASE"/>
    <property type="match status" value="1"/>
</dbReference>
<feature type="domain" description="DhaK" evidence="12">
    <location>
        <begin position="9"/>
        <end position="390"/>
    </location>
</feature>
<evidence type="ECO:0000259" key="11">
    <source>
        <dbReference type="PROSITE" id="PS51480"/>
    </source>
</evidence>
<evidence type="ECO:0000313" key="14">
    <source>
        <dbReference type="Proteomes" id="UP000807353"/>
    </source>
</evidence>
<dbReference type="PROSITE" id="PS51480">
    <property type="entry name" value="DHAL"/>
    <property type="match status" value="1"/>
</dbReference>
<evidence type="ECO:0000256" key="2">
    <source>
        <dbReference type="ARBA" id="ARBA00004778"/>
    </source>
</evidence>
<dbReference type="SUPFAM" id="SSF82549">
    <property type="entry name" value="DAK1/DegV-like"/>
    <property type="match status" value="1"/>
</dbReference>
<dbReference type="Pfam" id="PF02733">
    <property type="entry name" value="Dak1"/>
    <property type="match status" value="1"/>
</dbReference>
<evidence type="ECO:0000256" key="3">
    <source>
        <dbReference type="ARBA" id="ARBA00008757"/>
    </source>
</evidence>
<dbReference type="FunFam" id="3.40.50.10440:FF:000001">
    <property type="entry name" value="Dihydroxyacetone kinase, DhaK subunit"/>
    <property type="match status" value="1"/>
</dbReference>
<dbReference type="Gene3D" id="3.30.1180.20">
    <property type="entry name" value="Dihydroxyacetone kinase, domain 2"/>
    <property type="match status" value="1"/>
</dbReference>
<reference evidence="13" key="1">
    <citation type="submission" date="2020-11" db="EMBL/GenBank/DDBJ databases">
        <authorList>
            <consortium name="DOE Joint Genome Institute"/>
            <person name="Ahrendt S."/>
            <person name="Riley R."/>
            <person name="Andreopoulos W."/>
            <person name="Labutti K."/>
            <person name="Pangilinan J."/>
            <person name="Ruiz-Duenas F.J."/>
            <person name="Barrasa J.M."/>
            <person name="Sanchez-Garcia M."/>
            <person name="Camarero S."/>
            <person name="Miyauchi S."/>
            <person name="Serrano A."/>
            <person name="Linde D."/>
            <person name="Babiker R."/>
            <person name="Drula E."/>
            <person name="Ayuso-Fernandez I."/>
            <person name="Pacheco R."/>
            <person name="Padilla G."/>
            <person name="Ferreira P."/>
            <person name="Barriuso J."/>
            <person name="Kellner H."/>
            <person name="Castanera R."/>
            <person name="Alfaro M."/>
            <person name="Ramirez L."/>
            <person name="Pisabarro A.G."/>
            <person name="Kuo A."/>
            <person name="Tritt A."/>
            <person name="Lipzen A."/>
            <person name="He G."/>
            <person name="Yan M."/>
            <person name="Ng V."/>
            <person name="Cullen D."/>
            <person name="Martin F."/>
            <person name="Rosso M.-N."/>
            <person name="Henrissat B."/>
            <person name="Hibbett D."/>
            <person name="Martinez A.T."/>
            <person name="Grigoriev I.V."/>
        </authorList>
    </citation>
    <scope>NUCLEOTIDE SEQUENCE</scope>
    <source>
        <strain evidence="13">CBS 247.69</strain>
    </source>
</reference>
<evidence type="ECO:0000256" key="9">
    <source>
        <dbReference type="ARBA" id="ARBA00047974"/>
    </source>
</evidence>
<evidence type="ECO:0000256" key="1">
    <source>
        <dbReference type="ARBA" id="ARBA00003264"/>
    </source>
</evidence>
<evidence type="ECO:0000313" key="13">
    <source>
        <dbReference type="EMBL" id="KAF9459766.1"/>
    </source>
</evidence>
<dbReference type="Gene3D" id="3.40.50.10440">
    <property type="entry name" value="Dihydroxyacetone kinase, domain 1"/>
    <property type="match status" value="1"/>
</dbReference>
<proteinExistence type="inferred from homology"/>
<dbReference type="GO" id="GO:0005524">
    <property type="term" value="F:ATP binding"/>
    <property type="evidence" value="ECO:0007669"/>
    <property type="project" value="UniProtKB-KW"/>
</dbReference>
<evidence type="ECO:0000259" key="12">
    <source>
        <dbReference type="PROSITE" id="PS51481"/>
    </source>
</evidence>
<dbReference type="Pfam" id="PF02734">
    <property type="entry name" value="Dak2"/>
    <property type="match status" value="1"/>
</dbReference>
<dbReference type="OrthoDB" id="1724672at2759"/>
<evidence type="ECO:0000256" key="7">
    <source>
        <dbReference type="ARBA" id="ARBA00022798"/>
    </source>
</evidence>